<dbReference type="EMBL" id="JABZGU010000010">
    <property type="protein sequence ID" value="MBF4802395.1"/>
    <property type="molecule type" value="Genomic_DNA"/>
</dbReference>
<protein>
    <recommendedName>
        <fullName evidence="4">PRC-barrel domain-containing protein</fullName>
    </recommendedName>
</protein>
<evidence type="ECO:0000313" key="3">
    <source>
        <dbReference type="Proteomes" id="UP000787322"/>
    </source>
</evidence>
<reference evidence="2" key="1">
    <citation type="submission" date="2020-04" db="EMBL/GenBank/DDBJ databases">
        <title>Deep metagenomics examines the oral microbiome during advanced dental caries in children, revealing novel taxa and co-occurrences with host molecules.</title>
        <authorList>
            <person name="Baker J.L."/>
            <person name="Morton J.T."/>
            <person name="Dinis M."/>
            <person name="Alvarez R."/>
            <person name="Tran N.C."/>
            <person name="Knight R."/>
            <person name="Edlund A."/>
        </authorList>
    </citation>
    <scope>NUCLEOTIDE SEQUENCE</scope>
    <source>
        <strain evidence="2">JCVI_3_bin.11</strain>
    </source>
</reference>
<feature type="compositionally biased region" description="Acidic residues" evidence="1">
    <location>
        <begin position="237"/>
        <end position="247"/>
    </location>
</feature>
<sequence>MKTTELLGAKVLLPKKPATKGKHAGEERFSKLGRIHNVVFAPFKQGQSSQVVGVMVQKPDIAGMIKQDDAFVTLESLETIEQGLCVQDSENNVDKAAIKRLNLDFDTCILWHGMEARTKSGKTLGYVSGAEFDQVTGVVSAFLVGDGAGSEALVGSFAIKPEWLLGYSNGAMVLSDEAADAQLTGGLAAKAGEGYAAAAAKASEATAKAGKAVAEATEKGAFALGKTLAKAKRAIEDATEPDAEDDSERPAPVAAEDVRLEKPSAEEQIVADKAAAEKAALDKAAANKPTAKPSSKSSMQSTANKAAKGFGMQLGRMGKMFSDFKDEFDKASK</sequence>
<dbReference type="AlphaFoldDB" id="A0A9D5X2L4"/>
<evidence type="ECO:0008006" key="4">
    <source>
        <dbReference type="Google" id="ProtNLM"/>
    </source>
</evidence>
<gene>
    <name evidence="2" type="ORF">HXK24_00985</name>
</gene>
<accession>A0A9D5X2L4</accession>
<comment type="caution">
    <text evidence="2">The sequence shown here is derived from an EMBL/GenBank/DDBJ whole genome shotgun (WGS) entry which is preliminary data.</text>
</comment>
<feature type="compositionally biased region" description="Low complexity" evidence="1">
    <location>
        <begin position="282"/>
        <end position="291"/>
    </location>
</feature>
<feature type="compositionally biased region" description="Basic and acidic residues" evidence="1">
    <location>
        <begin position="256"/>
        <end position="265"/>
    </location>
</feature>
<dbReference type="Proteomes" id="UP000787322">
    <property type="component" value="Unassembled WGS sequence"/>
</dbReference>
<proteinExistence type="predicted"/>
<name>A0A9D5X2L4_9ACTN</name>
<feature type="compositionally biased region" description="Polar residues" evidence="1">
    <location>
        <begin position="292"/>
        <end position="304"/>
    </location>
</feature>
<organism evidence="2 3">
    <name type="scientific">Lancefieldella parvula</name>
    <dbReference type="NCBI Taxonomy" id="1382"/>
    <lineage>
        <taxon>Bacteria</taxon>
        <taxon>Bacillati</taxon>
        <taxon>Actinomycetota</taxon>
        <taxon>Coriobacteriia</taxon>
        <taxon>Coriobacteriales</taxon>
        <taxon>Atopobiaceae</taxon>
        <taxon>Lancefieldella</taxon>
    </lineage>
</organism>
<evidence type="ECO:0000256" key="1">
    <source>
        <dbReference type="SAM" id="MobiDB-lite"/>
    </source>
</evidence>
<evidence type="ECO:0000313" key="2">
    <source>
        <dbReference type="EMBL" id="MBF4802395.1"/>
    </source>
</evidence>
<feature type="region of interest" description="Disordered" evidence="1">
    <location>
        <begin position="233"/>
        <end position="305"/>
    </location>
</feature>